<dbReference type="PANTHER" id="PTHR30518">
    <property type="entry name" value="ENDOLYTIC MUREIN TRANSGLYCOSYLASE"/>
    <property type="match status" value="1"/>
</dbReference>
<evidence type="ECO:0000313" key="8">
    <source>
        <dbReference type="EMBL" id="QXM05983.1"/>
    </source>
</evidence>
<dbReference type="CDD" id="cd08010">
    <property type="entry name" value="MltG_like"/>
    <property type="match status" value="1"/>
</dbReference>
<dbReference type="EMBL" id="CP078093">
    <property type="protein sequence ID" value="QXM05983.1"/>
    <property type="molecule type" value="Genomic_DNA"/>
</dbReference>
<dbReference type="RefSeq" id="WP_218282680.1">
    <property type="nucleotide sequence ID" value="NZ_CP078093.1"/>
</dbReference>
<keyword evidence="9" id="KW-1185">Reference proteome</keyword>
<evidence type="ECO:0000256" key="7">
    <source>
        <dbReference type="HAMAP-Rule" id="MF_02065"/>
    </source>
</evidence>
<protein>
    <recommendedName>
        <fullName evidence="7">Endolytic murein transglycosylase</fullName>
        <ecNumber evidence="7">4.2.2.29</ecNumber>
    </recommendedName>
    <alternativeName>
        <fullName evidence="7">Peptidoglycan lytic transglycosylase</fullName>
    </alternativeName>
    <alternativeName>
        <fullName evidence="7">Peptidoglycan polymerization terminase</fullName>
    </alternativeName>
</protein>
<dbReference type="Proteomes" id="UP000886818">
    <property type="component" value="Chromosome"/>
</dbReference>
<evidence type="ECO:0000256" key="6">
    <source>
        <dbReference type="ARBA" id="ARBA00023316"/>
    </source>
</evidence>
<dbReference type="PANTHER" id="PTHR30518:SF2">
    <property type="entry name" value="ENDOLYTIC MUREIN TRANSGLYCOSYLASE"/>
    <property type="match status" value="1"/>
</dbReference>
<evidence type="ECO:0000313" key="9">
    <source>
        <dbReference type="Proteomes" id="UP000886818"/>
    </source>
</evidence>
<keyword evidence="6 7" id="KW-0961">Cell wall biogenesis/degradation</keyword>
<dbReference type="EC" id="4.2.2.29" evidence="7"/>
<accession>A0ABX8RAA5</accession>
<evidence type="ECO:0000256" key="4">
    <source>
        <dbReference type="ARBA" id="ARBA00023136"/>
    </source>
</evidence>
<dbReference type="HAMAP" id="MF_02065">
    <property type="entry name" value="MltG"/>
    <property type="match status" value="1"/>
</dbReference>
<proteinExistence type="inferred from homology"/>
<evidence type="ECO:0000256" key="2">
    <source>
        <dbReference type="ARBA" id="ARBA00022692"/>
    </source>
</evidence>
<feature type="site" description="Important for catalytic activity" evidence="7">
    <location>
        <position position="225"/>
    </location>
</feature>
<keyword evidence="4 7" id="KW-0472">Membrane</keyword>
<keyword evidence="5 7" id="KW-0456">Lyase</keyword>
<comment type="catalytic activity">
    <reaction evidence="7">
        <text>a peptidoglycan chain = a peptidoglycan chain with N-acetyl-1,6-anhydromuramyl-[peptide] at the reducing end + a peptidoglycan chain with N-acetylglucosamine at the non-reducing end.</text>
        <dbReference type="EC" id="4.2.2.29"/>
    </reaction>
</comment>
<dbReference type="InterPro" id="IPR003770">
    <property type="entry name" value="MLTG-like"/>
</dbReference>
<comment type="function">
    <text evidence="7">Functions as a peptidoglycan terminase that cleaves nascent peptidoglycan strands endolytically to terminate their elongation.</text>
</comment>
<keyword evidence="1 7" id="KW-1003">Cell membrane</keyword>
<name>A0ABX8RAA5_9CLOT</name>
<evidence type="ECO:0000256" key="1">
    <source>
        <dbReference type="ARBA" id="ARBA00022475"/>
    </source>
</evidence>
<gene>
    <name evidence="7 8" type="primary">mltG</name>
    <name evidence="8" type="ORF">KVH43_11575</name>
</gene>
<reference evidence="8" key="1">
    <citation type="submission" date="2021-07" db="EMBL/GenBank/DDBJ databases">
        <title>Complete genome sequence of Crassaminicella sp. 143-21, isolated from a deep-sea hydrothermal vent.</title>
        <authorList>
            <person name="Li X."/>
        </authorList>
    </citation>
    <scope>NUCLEOTIDE SEQUENCE</scope>
    <source>
        <strain evidence="8">143-21</strain>
    </source>
</reference>
<comment type="similarity">
    <text evidence="7">Belongs to the transglycosylase MltG family.</text>
</comment>
<sequence>MKSHKFKGIIFLLIVVIALGVGKIYFEKKIEPVNESSDTLVMVQIPIGASTKQIANILYEKHVIKSELAFRILSKMSKSDGKMQAGNYSFKQSMSVDEIIKSLISGDTVKDTVKVTIPEGFEFKQIVKRLEEKGLINKDKFIKIANNEDFDYKFLKDIPKGKNRLEGFLFPDTYEIAKNDTEREIIIKMLNRFDDIFEDAYYKRAKELNMSVNDIITLASIIEREAKVDKERPIVSSVFHNRIRKKMPLQSCATVQYVLGERKAKLSFKDVETDSPYNTYKHAGLPPRPIASPGKASIEAALYPSETDYLYFVVSKNGEHHFSKTFKEHLNAKNGIY</sequence>
<evidence type="ECO:0000256" key="3">
    <source>
        <dbReference type="ARBA" id="ARBA00022989"/>
    </source>
</evidence>
<dbReference type="Pfam" id="PF02618">
    <property type="entry name" value="YceG"/>
    <property type="match status" value="1"/>
</dbReference>
<keyword evidence="2 7" id="KW-0812">Transmembrane</keyword>
<organism evidence="8 9">
    <name type="scientific">Crassaminicella indica</name>
    <dbReference type="NCBI Taxonomy" id="2855394"/>
    <lineage>
        <taxon>Bacteria</taxon>
        <taxon>Bacillati</taxon>
        <taxon>Bacillota</taxon>
        <taxon>Clostridia</taxon>
        <taxon>Eubacteriales</taxon>
        <taxon>Clostridiaceae</taxon>
        <taxon>Crassaminicella</taxon>
    </lineage>
</organism>
<dbReference type="NCBIfam" id="TIGR00247">
    <property type="entry name" value="endolytic transglycosylase MltG"/>
    <property type="match status" value="1"/>
</dbReference>
<evidence type="ECO:0000256" key="5">
    <source>
        <dbReference type="ARBA" id="ARBA00023239"/>
    </source>
</evidence>
<keyword evidence="3 7" id="KW-1133">Transmembrane helix</keyword>